<dbReference type="RefSeq" id="WP_184332798.1">
    <property type="nucleotide sequence ID" value="NZ_JACHHZ010000003.1"/>
</dbReference>
<evidence type="ECO:0000313" key="2">
    <source>
        <dbReference type="EMBL" id="MBB6093958.1"/>
    </source>
</evidence>
<dbReference type="PRINTS" id="PR01210">
    <property type="entry name" value="GGTRANSPTASE"/>
</dbReference>
<dbReference type="SUPFAM" id="SSF56235">
    <property type="entry name" value="N-terminal nucleophile aminohydrolases (Ntn hydrolases)"/>
    <property type="match status" value="1"/>
</dbReference>
<dbReference type="EC" id="3.4.19.13" evidence="2"/>
<gene>
    <name evidence="2" type="ORF">HNQ60_002839</name>
</gene>
<keyword evidence="3" id="KW-1185">Reference proteome</keyword>
<keyword evidence="2" id="KW-0012">Acyltransferase</keyword>
<keyword evidence="1" id="KW-0732">Signal</keyword>
<keyword evidence="2" id="KW-0378">Hydrolase</keyword>
<feature type="chain" id="PRO_5032612812" evidence="1">
    <location>
        <begin position="27"/>
        <end position="623"/>
    </location>
</feature>
<evidence type="ECO:0000313" key="3">
    <source>
        <dbReference type="Proteomes" id="UP000588068"/>
    </source>
</evidence>
<accession>A0A841HPA1</accession>
<proteinExistence type="predicted"/>
<feature type="signal peptide" evidence="1">
    <location>
        <begin position="1"/>
        <end position="26"/>
    </location>
</feature>
<dbReference type="InterPro" id="IPR043138">
    <property type="entry name" value="GGT_lsub"/>
</dbReference>
<dbReference type="EC" id="2.3.2.2" evidence="2"/>
<sequence length="623" mass="66756">MPYSCQLSLRPLLMLLGALCGFPAYAQSPIQSCNDTPKPAWCSAVIGDRSQGWLAQSRSEVMARNGIVATSHPLAAQAGLEMLRKGGNAIDAAVATAAVLSVVEPMNVGPAGDLFAIIYIAKENKLYALNASGMAPSGSTVARMNELGYQWNPKNWGPGSGMPTGGILTVTVPGAVWGWDEVQRRFGSLAFKQTLQPAIDYAEQGFPISERIAFDWTLPNALAPTPSDPRACCTQLDPDAVATWYINGKHPTAGQIHRNPGLAKTFRVLQQQGRDGFYKGEIARAIVDKSTRLGGSMTPSDLASYRGEWVTPATVNYHGFDVFTLPPPAQTWVTAEMLNILEACVPKWAPGQTLATLGPANAKYWHLLVEAKKLAFNDLYAFNGDPAFTKVPLDRLLSKPYAASLCERVDPDRASGTAPSSDAYSGGDTIVLSTADRHGNMVAWVNSLYDSFGSGIVVPGYGLSLHNRGNLFTLDPKSPNRIEPHKRPYNTLSAAFVMRANKPLLSVTLMGGDVQAQGIAQVLVDMLDLGANVQSASDIARFRHTQVPNVLALESQLFDLVGTQLKAMGHEVRSSSGAPMGGYQSIMFTPSDVGASISDEPRPVAGFYRAGSDHRKDGQAVGY</sequence>
<comment type="caution">
    <text evidence="2">The sequence shown here is derived from an EMBL/GenBank/DDBJ whole genome shotgun (WGS) entry which is preliminary data.</text>
</comment>
<keyword evidence="2" id="KW-0808">Transferase</keyword>
<dbReference type="Gene3D" id="3.60.20.40">
    <property type="match status" value="1"/>
</dbReference>
<dbReference type="Pfam" id="PF01019">
    <property type="entry name" value="G_glu_transpept"/>
    <property type="match status" value="1"/>
</dbReference>
<dbReference type="Proteomes" id="UP000588068">
    <property type="component" value="Unassembled WGS sequence"/>
</dbReference>
<evidence type="ECO:0000256" key="1">
    <source>
        <dbReference type="SAM" id="SignalP"/>
    </source>
</evidence>
<dbReference type="InterPro" id="IPR052896">
    <property type="entry name" value="GGT-like_enzyme"/>
</dbReference>
<dbReference type="InterPro" id="IPR043137">
    <property type="entry name" value="GGT_ssub_C"/>
</dbReference>
<name>A0A841HPA1_9GAMM</name>
<organism evidence="2 3">
    <name type="scientific">Povalibacter uvarum</name>
    <dbReference type="NCBI Taxonomy" id="732238"/>
    <lineage>
        <taxon>Bacteria</taxon>
        <taxon>Pseudomonadati</taxon>
        <taxon>Pseudomonadota</taxon>
        <taxon>Gammaproteobacteria</taxon>
        <taxon>Steroidobacterales</taxon>
        <taxon>Steroidobacteraceae</taxon>
        <taxon>Povalibacter</taxon>
    </lineage>
</organism>
<reference evidence="2 3" key="1">
    <citation type="submission" date="2020-08" db="EMBL/GenBank/DDBJ databases">
        <title>Genomic Encyclopedia of Type Strains, Phase IV (KMG-IV): sequencing the most valuable type-strain genomes for metagenomic binning, comparative biology and taxonomic classification.</title>
        <authorList>
            <person name="Goeker M."/>
        </authorList>
    </citation>
    <scope>NUCLEOTIDE SEQUENCE [LARGE SCALE GENOMIC DNA]</scope>
    <source>
        <strain evidence="2 3">DSM 26723</strain>
    </source>
</reference>
<dbReference type="EMBL" id="JACHHZ010000003">
    <property type="protein sequence ID" value="MBB6093958.1"/>
    <property type="molecule type" value="Genomic_DNA"/>
</dbReference>
<dbReference type="InterPro" id="IPR029055">
    <property type="entry name" value="Ntn_hydrolases_N"/>
</dbReference>
<dbReference type="GO" id="GO:0103068">
    <property type="term" value="F:leukotriene C4 gamma-glutamyl transferase activity"/>
    <property type="evidence" value="ECO:0007669"/>
    <property type="project" value="UniProtKB-EC"/>
</dbReference>
<dbReference type="AlphaFoldDB" id="A0A841HPA1"/>
<dbReference type="GO" id="GO:0036374">
    <property type="term" value="F:glutathione hydrolase activity"/>
    <property type="evidence" value="ECO:0007669"/>
    <property type="project" value="UniProtKB-EC"/>
</dbReference>
<dbReference type="PANTHER" id="PTHR43881">
    <property type="entry name" value="GAMMA-GLUTAMYLTRANSPEPTIDASE (AFU_ORTHOLOGUE AFUA_4G13580)"/>
    <property type="match status" value="1"/>
</dbReference>
<dbReference type="PANTHER" id="PTHR43881:SF1">
    <property type="entry name" value="GAMMA-GLUTAMYLTRANSPEPTIDASE (AFU_ORTHOLOGUE AFUA_4G13580)"/>
    <property type="match status" value="1"/>
</dbReference>
<dbReference type="Gene3D" id="1.10.246.130">
    <property type="match status" value="1"/>
</dbReference>
<protein>
    <submittedName>
        <fullName evidence="2">Gamma-glutamyltranspeptidase/glutathione hydrolase</fullName>
        <ecNumber evidence="2">2.3.2.2</ecNumber>
        <ecNumber evidence="2">3.4.19.13</ecNumber>
    </submittedName>
</protein>